<keyword evidence="4" id="KW-1185">Reference proteome</keyword>
<accession>A0A2T0W7F4</accession>
<keyword evidence="3" id="KW-0489">Methyltransferase</keyword>
<dbReference type="PANTHER" id="PTHR43861:SF3">
    <property type="entry name" value="PUTATIVE (AFU_ORTHOLOGUE AFUA_2G14390)-RELATED"/>
    <property type="match status" value="1"/>
</dbReference>
<dbReference type="AlphaFoldDB" id="A0A2T0W7F4"/>
<feature type="domain" description="Methyltransferase type 12" evidence="2">
    <location>
        <begin position="43"/>
        <end position="137"/>
    </location>
</feature>
<dbReference type="PANTHER" id="PTHR43861">
    <property type="entry name" value="TRANS-ACONITATE 2-METHYLTRANSFERASE-RELATED"/>
    <property type="match status" value="1"/>
</dbReference>
<sequence length="203" mass="22893">MKNEQLFDHLAENYDSAETRYLSKVASTAIRKVLGETEKQTAMDFGCGTGLVGLELIDSFRSIHFIDASHKMIAQVESKIKDRRLTNATTHCVDLELDNQLSSHADVIFMSLVLHHISDRQKVVTKLFDLLNAGGELIIIDINKEESDKAELKHRHHNTIDKNELIDLLTDIGFSISETSSILVDEEIMKKSIKSLFIIKATK</sequence>
<proteinExistence type="predicted"/>
<name>A0A2T0W7F4_9LACT</name>
<dbReference type="Gene3D" id="3.40.50.150">
    <property type="entry name" value="Vaccinia Virus protein VP39"/>
    <property type="match status" value="1"/>
</dbReference>
<organism evidence="3 4">
    <name type="scientific">Alkalibacterium olivapovliticus</name>
    <dbReference type="NCBI Taxonomy" id="99907"/>
    <lineage>
        <taxon>Bacteria</taxon>
        <taxon>Bacillati</taxon>
        <taxon>Bacillota</taxon>
        <taxon>Bacilli</taxon>
        <taxon>Lactobacillales</taxon>
        <taxon>Carnobacteriaceae</taxon>
        <taxon>Alkalibacterium</taxon>
    </lineage>
</organism>
<dbReference type="CDD" id="cd02440">
    <property type="entry name" value="AdoMet_MTases"/>
    <property type="match status" value="1"/>
</dbReference>
<reference evidence="3 4" key="1">
    <citation type="submission" date="2018-03" db="EMBL/GenBank/DDBJ databases">
        <title>Genomic Encyclopedia of Archaeal and Bacterial Type Strains, Phase II (KMG-II): from individual species to whole genera.</title>
        <authorList>
            <person name="Goeker M."/>
        </authorList>
    </citation>
    <scope>NUCLEOTIDE SEQUENCE [LARGE SCALE GENOMIC DNA]</scope>
    <source>
        <strain evidence="3 4">DSM 13175</strain>
    </source>
</reference>
<evidence type="ECO:0000259" key="2">
    <source>
        <dbReference type="Pfam" id="PF08242"/>
    </source>
</evidence>
<keyword evidence="1 3" id="KW-0808">Transferase</keyword>
<dbReference type="EMBL" id="PVTO01000010">
    <property type="protein sequence ID" value="PRY82616.1"/>
    <property type="molecule type" value="Genomic_DNA"/>
</dbReference>
<dbReference type="Proteomes" id="UP000238205">
    <property type="component" value="Unassembled WGS sequence"/>
</dbReference>
<dbReference type="GO" id="GO:0008168">
    <property type="term" value="F:methyltransferase activity"/>
    <property type="evidence" value="ECO:0007669"/>
    <property type="project" value="UniProtKB-KW"/>
</dbReference>
<dbReference type="GO" id="GO:0032259">
    <property type="term" value="P:methylation"/>
    <property type="evidence" value="ECO:0007669"/>
    <property type="project" value="UniProtKB-KW"/>
</dbReference>
<dbReference type="SUPFAM" id="SSF53335">
    <property type="entry name" value="S-adenosyl-L-methionine-dependent methyltransferases"/>
    <property type="match status" value="1"/>
</dbReference>
<protein>
    <submittedName>
        <fullName evidence="3">Methyltransferase family protein</fullName>
    </submittedName>
</protein>
<dbReference type="Pfam" id="PF08242">
    <property type="entry name" value="Methyltransf_12"/>
    <property type="match status" value="1"/>
</dbReference>
<evidence type="ECO:0000313" key="4">
    <source>
        <dbReference type="Proteomes" id="UP000238205"/>
    </source>
</evidence>
<evidence type="ECO:0000313" key="3">
    <source>
        <dbReference type="EMBL" id="PRY82616.1"/>
    </source>
</evidence>
<comment type="caution">
    <text evidence="3">The sequence shown here is derived from an EMBL/GenBank/DDBJ whole genome shotgun (WGS) entry which is preliminary data.</text>
</comment>
<dbReference type="InterPro" id="IPR013217">
    <property type="entry name" value="Methyltransf_12"/>
</dbReference>
<evidence type="ECO:0000256" key="1">
    <source>
        <dbReference type="ARBA" id="ARBA00022679"/>
    </source>
</evidence>
<dbReference type="RefSeq" id="WP_170068837.1">
    <property type="nucleotide sequence ID" value="NZ_PVTO01000010.1"/>
</dbReference>
<dbReference type="InterPro" id="IPR029063">
    <property type="entry name" value="SAM-dependent_MTases_sf"/>
</dbReference>
<gene>
    <name evidence="3" type="ORF">CLV38_11077</name>
</gene>